<dbReference type="GO" id="GO:0030170">
    <property type="term" value="F:pyridoxal phosphate binding"/>
    <property type="evidence" value="ECO:0007669"/>
    <property type="project" value="InterPro"/>
</dbReference>
<dbReference type="InterPro" id="IPR004839">
    <property type="entry name" value="Aminotransferase_I/II_large"/>
</dbReference>
<dbReference type="Gene3D" id="3.90.1150.10">
    <property type="entry name" value="Aspartate Aminotransferase, domain 1"/>
    <property type="match status" value="1"/>
</dbReference>
<dbReference type="InterPro" id="IPR015424">
    <property type="entry name" value="PyrdxlP-dep_Trfase"/>
</dbReference>
<dbReference type="PANTHER" id="PTHR43795:SF85">
    <property type="entry name" value="AMINOTRANSFERASE ACS10-RELATED"/>
    <property type="match status" value="1"/>
</dbReference>
<dbReference type="GO" id="GO:0006520">
    <property type="term" value="P:amino acid metabolic process"/>
    <property type="evidence" value="ECO:0007669"/>
    <property type="project" value="TreeGrafter"/>
</dbReference>
<dbReference type="InterPro" id="IPR050478">
    <property type="entry name" value="Ethylene_sulfur-biosynth"/>
</dbReference>
<organism evidence="4 5">
    <name type="scientific">Kingdonia uniflora</name>
    <dbReference type="NCBI Taxonomy" id="39325"/>
    <lineage>
        <taxon>Eukaryota</taxon>
        <taxon>Viridiplantae</taxon>
        <taxon>Streptophyta</taxon>
        <taxon>Embryophyta</taxon>
        <taxon>Tracheophyta</taxon>
        <taxon>Spermatophyta</taxon>
        <taxon>Magnoliopsida</taxon>
        <taxon>Ranunculales</taxon>
        <taxon>Circaeasteraceae</taxon>
        <taxon>Kingdonia</taxon>
    </lineage>
</organism>
<dbReference type="Proteomes" id="UP000541444">
    <property type="component" value="Unassembled WGS sequence"/>
</dbReference>
<sequence length="263" mass="29905">MGNSVSFNPSQIVLTAGATPTIEILSFCLADTLEMPFLSPRHITHGLEAIPVPFRSVDNFGPSINALDRAFNQAKKRGLRHEEFVSMAEILEIGDFDRNKVHILYGLSKDLSLSGFRVGVIYTEKVLIATKRLTRFSSISLPAQRLLISLLLDTRSIHEFLETSKERLYKMFTLFVEGLKKLRIVCTRNSGGFYYWADMSRLIRSYSEKGELELWDKLLNITKINVTPGSSCHCIKLGWFQYCFTTLTEDDIPVISEWIKKVA</sequence>
<proteinExistence type="inferred from homology"/>
<evidence type="ECO:0000313" key="5">
    <source>
        <dbReference type="Proteomes" id="UP000541444"/>
    </source>
</evidence>
<dbReference type="GO" id="GO:0008793">
    <property type="term" value="F:aromatic-amino-acid transaminase activity"/>
    <property type="evidence" value="ECO:0007669"/>
    <property type="project" value="TreeGrafter"/>
</dbReference>
<dbReference type="EMBL" id="JACGCM010001655">
    <property type="protein sequence ID" value="KAF6152104.1"/>
    <property type="molecule type" value="Genomic_DNA"/>
</dbReference>
<name>A0A7J7MBD7_9MAGN</name>
<evidence type="ECO:0000256" key="2">
    <source>
        <dbReference type="ARBA" id="ARBA00022898"/>
    </source>
</evidence>
<dbReference type="OrthoDB" id="7042322at2759"/>
<evidence type="ECO:0000256" key="1">
    <source>
        <dbReference type="ARBA" id="ARBA00007441"/>
    </source>
</evidence>
<reference evidence="4 5" key="1">
    <citation type="journal article" date="2020" name="IScience">
        <title>Genome Sequencing of the Endangered Kingdonia uniflora (Circaeasteraceae, Ranunculales) Reveals Potential Mechanisms of Evolutionary Specialization.</title>
        <authorList>
            <person name="Sun Y."/>
            <person name="Deng T."/>
            <person name="Zhang A."/>
            <person name="Moore M.J."/>
            <person name="Landis J.B."/>
            <person name="Lin N."/>
            <person name="Zhang H."/>
            <person name="Zhang X."/>
            <person name="Huang J."/>
            <person name="Zhang X."/>
            <person name="Sun H."/>
            <person name="Wang H."/>
        </authorList>
    </citation>
    <scope>NUCLEOTIDE SEQUENCE [LARGE SCALE GENOMIC DNA]</scope>
    <source>
        <strain evidence="4">TB1705</strain>
        <tissue evidence="4">Leaf</tissue>
    </source>
</reference>
<dbReference type="PROSITE" id="PS00105">
    <property type="entry name" value="AA_TRANSFER_CLASS_1"/>
    <property type="match status" value="1"/>
</dbReference>
<gene>
    <name evidence="4" type="ORF">GIB67_031426</name>
</gene>
<keyword evidence="5" id="KW-1185">Reference proteome</keyword>
<accession>A0A7J7MBD7</accession>
<dbReference type="Gene3D" id="3.40.640.10">
    <property type="entry name" value="Type I PLP-dependent aspartate aminotransferase-like (Major domain)"/>
    <property type="match status" value="2"/>
</dbReference>
<dbReference type="PANTHER" id="PTHR43795">
    <property type="entry name" value="BIFUNCTIONAL ASPARTATE AMINOTRANSFERASE AND GLUTAMATE/ASPARTATE-PREPHENATE AMINOTRANSFERASE-RELATED"/>
    <property type="match status" value="1"/>
</dbReference>
<dbReference type="SUPFAM" id="SSF53383">
    <property type="entry name" value="PLP-dependent transferases"/>
    <property type="match status" value="1"/>
</dbReference>
<dbReference type="InterPro" id="IPR015421">
    <property type="entry name" value="PyrdxlP-dep_Trfase_major"/>
</dbReference>
<dbReference type="InterPro" id="IPR015422">
    <property type="entry name" value="PyrdxlP-dep_Trfase_small"/>
</dbReference>
<evidence type="ECO:0000259" key="3">
    <source>
        <dbReference type="Pfam" id="PF00155"/>
    </source>
</evidence>
<feature type="domain" description="Aminotransferase class I/classII large" evidence="3">
    <location>
        <begin position="98"/>
        <end position="253"/>
    </location>
</feature>
<dbReference type="Pfam" id="PF00155">
    <property type="entry name" value="Aminotran_1_2"/>
    <property type="match status" value="1"/>
</dbReference>
<comment type="similarity">
    <text evidence="1">Belongs to the class-I pyridoxal-phosphate-dependent aminotransferase family.</text>
</comment>
<dbReference type="AlphaFoldDB" id="A0A7J7MBD7"/>
<protein>
    <recommendedName>
        <fullName evidence="3">Aminotransferase class I/classII large domain-containing protein</fullName>
    </recommendedName>
</protein>
<evidence type="ECO:0000313" key="4">
    <source>
        <dbReference type="EMBL" id="KAF6152104.1"/>
    </source>
</evidence>
<dbReference type="GO" id="GO:0004069">
    <property type="term" value="F:L-aspartate:2-oxoglutarate aminotransferase activity"/>
    <property type="evidence" value="ECO:0007669"/>
    <property type="project" value="TreeGrafter"/>
</dbReference>
<dbReference type="InterPro" id="IPR004838">
    <property type="entry name" value="NHTrfase_class1_PyrdxlP-BS"/>
</dbReference>
<keyword evidence="2" id="KW-0663">Pyridoxal phosphate</keyword>
<comment type="caution">
    <text evidence="4">The sequence shown here is derived from an EMBL/GenBank/DDBJ whole genome shotgun (WGS) entry which is preliminary data.</text>
</comment>